<accession>A0A382GI65</accession>
<reference evidence="2" key="1">
    <citation type="submission" date="2018-05" db="EMBL/GenBank/DDBJ databases">
        <authorList>
            <person name="Lanie J.A."/>
            <person name="Ng W.-L."/>
            <person name="Kazmierczak K.M."/>
            <person name="Andrzejewski T.M."/>
            <person name="Davidsen T.M."/>
            <person name="Wayne K.J."/>
            <person name="Tettelin H."/>
            <person name="Glass J.I."/>
            <person name="Rusch D."/>
            <person name="Podicherti R."/>
            <person name="Tsui H.-C.T."/>
            <person name="Winkler M.E."/>
        </authorList>
    </citation>
    <scope>NUCLEOTIDE SEQUENCE</scope>
</reference>
<dbReference type="InterPro" id="IPR032710">
    <property type="entry name" value="NTF2-like_dom_sf"/>
</dbReference>
<protein>
    <recommendedName>
        <fullName evidence="3">SnoaL-like domain-containing protein</fullName>
    </recommendedName>
</protein>
<dbReference type="GO" id="GO:0030638">
    <property type="term" value="P:polyketide metabolic process"/>
    <property type="evidence" value="ECO:0007669"/>
    <property type="project" value="InterPro"/>
</dbReference>
<dbReference type="AlphaFoldDB" id="A0A382GI65"/>
<dbReference type="Pfam" id="PF07366">
    <property type="entry name" value="SnoaL"/>
    <property type="match status" value="1"/>
</dbReference>
<evidence type="ECO:0008006" key="3">
    <source>
        <dbReference type="Google" id="ProtNLM"/>
    </source>
</evidence>
<dbReference type="Gene3D" id="3.10.450.50">
    <property type="match status" value="2"/>
</dbReference>
<dbReference type="EMBL" id="UINC01055688">
    <property type="protein sequence ID" value="SVB74860.1"/>
    <property type="molecule type" value="Genomic_DNA"/>
</dbReference>
<organism evidence="2">
    <name type="scientific">marine metagenome</name>
    <dbReference type="NCBI Taxonomy" id="408172"/>
    <lineage>
        <taxon>unclassified sequences</taxon>
        <taxon>metagenomes</taxon>
        <taxon>ecological metagenomes</taxon>
    </lineage>
</organism>
<dbReference type="SUPFAM" id="SSF54427">
    <property type="entry name" value="NTF2-like"/>
    <property type="match status" value="2"/>
</dbReference>
<name>A0A382GI65_9ZZZZ</name>
<gene>
    <name evidence="2" type="ORF">METZ01_LOCUS227714</name>
</gene>
<evidence type="ECO:0000313" key="2">
    <source>
        <dbReference type="EMBL" id="SVB74860.1"/>
    </source>
</evidence>
<proteinExistence type="predicted"/>
<evidence type="ECO:0000256" key="1">
    <source>
        <dbReference type="SAM" id="MobiDB-lite"/>
    </source>
</evidence>
<dbReference type="PANTHER" id="PTHR38436">
    <property type="entry name" value="POLYKETIDE CYCLASE SNOAL-LIKE DOMAIN"/>
    <property type="match status" value="1"/>
</dbReference>
<feature type="region of interest" description="Disordered" evidence="1">
    <location>
        <begin position="213"/>
        <end position="233"/>
    </location>
</feature>
<sequence length="381" mass="43425">MKNQKENSVQLRVEQLKDQHMPNNFDISLEAYGGGGTDKFLNQPPKDLVTHSMKGFETQYKNIVDYIVRITHRIWEEKDIGYIYDTYSHDCRVWDDFGLQSGSEKIVADTVHTNNAFPDIRLLADEVIWAGDEDASFHTSHRTIISGTNTGYSKFSEPTGKSVRLLCIANCVAKENEIYYEHVVYDTAAMIKQLGLNVEEVAKEVANNRDAGPFGPDFRNLEPKRMSGQAKPPSFEIPEKITNVREFAHAIFNTIWNRRNFSAIDQVYSDDIVFEGSTGRIYRGKEQLRSFVISMITSFPNLALSVEDIYWMGNEQDGYLVSVRWGAIGTHRGNGSFGPPTGKECYIWGITQWLIENNKIKKEWTAFNEFGILMQLLGDSK</sequence>
<dbReference type="InterPro" id="IPR009959">
    <property type="entry name" value="Cyclase_SnoaL-like"/>
</dbReference>
<dbReference type="PANTHER" id="PTHR38436:SF1">
    <property type="entry name" value="ESTER CYCLASE"/>
    <property type="match status" value="1"/>
</dbReference>